<dbReference type="OrthoDB" id="1467814at2"/>
<organism evidence="2 3">
    <name type="scientific">Fluviicola taffensis (strain DSM 16823 / NCIMB 13979 / RW262)</name>
    <dbReference type="NCBI Taxonomy" id="755732"/>
    <lineage>
        <taxon>Bacteria</taxon>
        <taxon>Pseudomonadati</taxon>
        <taxon>Bacteroidota</taxon>
        <taxon>Flavobacteriia</taxon>
        <taxon>Flavobacteriales</taxon>
        <taxon>Crocinitomicaceae</taxon>
        <taxon>Fluviicola</taxon>
    </lineage>
</organism>
<gene>
    <name evidence="2" type="ordered locus">Fluta_0612</name>
</gene>
<sequence length="136" mass="15333" precursor="true">MFKSFFFLAVVSGIFSSLVSLIYSAVYKSMVEIDFTEATGYLHLLNFSLMITLGISILSAGITAVIKKKSVAAFLSNFILSGFSIALVFYILKMDDPIFKNKDSMDMIDYFKTYMIPFAFIPALSWFSFKPLFINS</sequence>
<dbReference type="Proteomes" id="UP000007463">
    <property type="component" value="Chromosome"/>
</dbReference>
<accession>F2IGL0</accession>
<evidence type="ECO:0000313" key="3">
    <source>
        <dbReference type="Proteomes" id="UP000007463"/>
    </source>
</evidence>
<proteinExistence type="predicted"/>
<feature type="transmembrane region" description="Helical" evidence="1">
    <location>
        <begin position="111"/>
        <end position="129"/>
    </location>
</feature>
<dbReference type="STRING" id="755732.Fluta_0612"/>
<feature type="transmembrane region" description="Helical" evidence="1">
    <location>
        <begin position="71"/>
        <end position="91"/>
    </location>
</feature>
<keyword evidence="3" id="KW-1185">Reference proteome</keyword>
<dbReference type="HOGENOM" id="CLU_1944883_0_0_10"/>
<keyword evidence="1" id="KW-1133">Transmembrane helix</keyword>
<reference evidence="2 3" key="1">
    <citation type="journal article" date="2011" name="Stand. Genomic Sci.">
        <title>Complete genome sequence of the gliding freshwater bacterium Fluviicola taffensis type strain (RW262).</title>
        <authorList>
            <person name="Woyke T."/>
            <person name="Chertkov O."/>
            <person name="Lapidus A."/>
            <person name="Nolan M."/>
            <person name="Lucas S."/>
            <person name="Del Rio T.G."/>
            <person name="Tice H."/>
            <person name="Cheng J.F."/>
            <person name="Tapia R."/>
            <person name="Han C."/>
            <person name="Goodwin L."/>
            <person name="Pitluck S."/>
            <person name="Liolios K."/>
            <person name="Pagani I."/>
            <person name="Ivanova N."/>
            <person name="Huntemann M."/>
            <person name="Mavromatis K."/>
            <person name="Mikhailova N."/>
            <person name="Pati A."/>
            <person name="Chen A."/>
            <person name="Palaniappan K."/>
            <person name="Land M."/>
            <person name="Hauser L."/>
            <person name="Brambilla E.M."/>
            <person name="Rohde M."/>
            <person name="Mwirichia R."/>
            <person name="Sikorski J."/>
            <person name="Tindall B.J."/>
            <person name="Goker M."/>
            <person name="Bristow J."/>
            <person name="Eisen J.A."/>
            <person name="Markowitz V."/>
            <person name="Hugenholtz P."/>
            <person name="Klenk H.P."/>
            <person name="Kyrpides N.C."/>
        </authorList>
    </citation>
    <scope>NUCLEOTIDE SEQUENCE [LARGE SCALE GENOMIC DNA]</scope>
    <source>
        <strain evidence="3">DSM 16823 / RW262 / RW262</strain>
    </source>
</reference>
<dbReference type="AlphaFoldDB" id="F2IGL0"/>
<feature type="transmembrane region" description="Helical" evidence="1">
    <location>
        <begin position="40"/>
        <end position="64"/>
    </location>
</feature>
<name>F2IGL0_FLUTR</name>
<dbReference type="RefSeq" id="WP_013685388.1">
    <property type="nucleotide sequence ID" value="NC_015321.1"/>
</dbReference>
<evidence type="ECO:0000256" key="1">
    <source>
        <dbReference type="SAM" id="Phobius"/>
    </source>
</evidence>
<evidence type="ECO:0000313" key="2">
    <source>
        <dbReference type="EMBL" id="AEA42616.1"/>
    </source>
</evidence>
<keyword evidence="1" id="KW-0472">Membrane</keyword>
<dbReference type="KEGG" id="fte:Fluta_0612"/>
<dbReference type="EMBL" id="CP002542">
    <property type="protein sequence ID" value="AEA42616.1"/>
    <property type="molecule type" value="Genomic_DNA"/>
</dbReference>
<protein>
    <submittedName>
        <fullName evidence="2">Uncharacterized protein</fullName>
    </submittedName>
</protein>
<reference evidence="3" key="2">
    <citation type="submission" date="2011-02" db="EMBL/GenBank/DDBJ databases">
        <title>The complete genome of Fluviicola taffensis DSM 16823.</title>
        <authorList>
            <consortium name="US DOE Joint Genome Institute (JGI-PGF)"/>
            <person name="Lucas S."/>
            <person name="Copeland A."/>
            <person name="Lapidus A."/>
            <person name="Bruce D."/>
            <person name="Goodwin L."/>
            <person name="Pitluck S."/>
            <person name="Kyrpides N."/>
            <person name="Mavromatis K."/>
            <person name="Ivanova N."/>
            <person name="Mikhailova N."/>
            <person name="Pagani I."/>
            <person name="Chertkov O."/>
            <person name="Detter J.C."/>
            <person name="Han C."/>
            <person name="Tapia R."/>
            <person name="Land M."/>
            <person name="Hauser L."/>
            <person name="Markowitz V."/>
            <person name="Cheng J.-F."/>
            <person name="Hugenholtz P."/>
            <person name="Woyke T."/>
            <person name="Wu D."/>
            <person name="Tindall B."/>
            <person name="Pomrenke H.G."/>
            <person name="Brambilla E."/>
            <person name="Klenk H.-P."/>
            <person name="Eisen J.A."/>
        </authorList>
    </citation>
    <scope>NUCLEOTIDE SEQUENCE [LARGE SCALE GENOMIC DNA]</scope>
    <source>
        <strain evidence="3">DSM 16823 / RW262 / RW262</strain>
    </source>
</reference>
<keyword evidence="1" id="KW-0812">Transmembrane</keyword>